<proteinExistence type="predicted"/>
<feature type="transmembrane region" description="Helical" evidence="1">
    <location>
        <begin position="99"/>
        <end position="120"/>
    </location>
</feature>
<dbReference type="OrthoDB" id="8536716at2"/>
<gene>
    <name evidence="2" type="ORF">C1H69_11030</name>
</gene>
<reference evidence="2 3" key="1">
    <citation type="submission" date="2018-01" db="EMBL/GenBank/DDBJ databases">
        <title>Halomonas endophytica sp. nov., isolated from storage liquid in the stems of Populus euphratica.</title>
        <authorList>
            <person name="Chen C."/>
        </authorList>
    </citation>
    <scope>NUCLEOTIDE SEQUENCE [LARGE SCALE GENOMIC DNA]</scope>
    <source>
        <strain evidence="2 3">MC28</strain>
    </source>
</reference>
<feature type="transmembrane region" description="Helical" evidence="1">
    <location>
        <begin position="70"/>
        <end position="87"/>
    </location>
</feature>
<accession>A0A2N7U436</accession>
<feature type="transmembrane region" description="Helical" evidence="1">
    <location>
        <begin position="227"/>
        <end position="250"/>
    </location>
</feature>
<dbReference type="Proteomes" id="UP000235803">
    <property type="component" value="Unassembled WGS sequence"/>
</dbReference>
<dbReference type="AlphaFoldDB" id="A0A2N7U436"/>
<keyword evidence="1" id="KW-1133">Transmembrane helix</keyword>
<evidence type="ECO:0000256" key="1">
    <source>
        <dbReference type="SAM" id="Phobius"/>
    </source>
</evidence>
<protein>
    <submittedName>
        <fullName evidence="2">DUF3307 domain-containing protein</fullName>
    </submittedName>
</protein>
<sequence>MNPHDLSLLMGLVLAHLAGDFLLQPRHWVDERVRRLHRSHHLLYHVLVHAGLTALVLMVASWLLPGSPGPPGVLAGAAAVAASHWLIDLGKAKLPAGRLRWFLLDQLLHLLVLCMLWLAWLGSLAPLEALGAWLLTPTVLGVATAYLIVTRPFSFAIAMVMKRWSSQLEDTGTLARAGARIGILERLLVLSLVLLDQLTAVGFLLTAKSVLRYGDLRESKDRKLTEYVLLGTLVSVASTLVLGLTLRLLLER</sequence>
<feature type="transmembrane region" description="Helical" evidence="1">
    <location>
        <begin position="43"/>
        <end position="64"/>
    </location>
</feature>
<dbReference type="InterPro" id="IPR021737">
    <property type="entry name" value="Phage_phiKZ_Orf197"/>
</dbReference>
<evidence type="ECO:0000313" key="2">
    <source>
        <dbReference type="EMBL" id="PMR75204.1"/>
    </source>
</evidence>
<keyword evidence="1" id="KW-0472">Membrane</keyword>
<evidence type="ECO:0000313" key="3">
    <source>
        <dbReference type="Proteomes" id="UP000235803"/>
    </source>
</evidence>
<dbReference type="EMBL" id="PNRF01000021">
    <property type="protein sequence ID" value="PMR75204.1"/>
    <property type="molecule type" value="Genomic_DNA"/>
</dbReference>
<feature type="transmembrane region" description="Helical" evidence="1">
    <location>
        <begin position="132"/>
        <end position="153"/>
    </location>
</feature>
<feature type="transmembrane region" description="Helical" evidence="1">
    <location>
        <begin position="187"/>
        <end position="207"/>
    </location>
</feature>
<dbReference type="Pfam" id="PF11750">
    <property type="entry name" value="DUF3307"/>
    <property type="match status" value="1"/>
</dbReference>
<keyword evidence="1" id="KW-0812">Transmembrane</keyword>
<dbReference type="RefSeq" id="WP_102653458.1">
    <property type="nucleotide sequence ID" value="NZ_PNRF01000021.1"/>
</dbReference>
<comment type="caution">
    <text evidence="2">The sequence shown here is derived from an EMBL/GenBank/DDBJ whole genome shotgun (WGS) entry which is preliminary data.</text>
</comment>
<keyword evidence="3" id="KW-1185">Reference proteome</keyword>
<organism evidence="2 3">
    <name type="scientific">Billgrantia endophytica</name>
    <dbReference type="NCBI Taxonomy" id="2033802"/>
    <lineage>
        <taxon>Bacteria</taxon>
        <taxon>Pseudomonadati</taxon>
        <taxon>Pseudomonadota</taxon>
        <taxon>Gammaproteobacteria</taxon>
        <taxon>Oceanospirillales</taxon>
        <taxon>Halomonadaceae</taxon>
        <taxon>Billgrantia</taxon>
    </lineage>
</organism>
<name>A0A2N7U436_9GAMM</name>